<feature type="domain" description="Beta-hexosaminidase eukaryotic type N-terminal" evidence="10">
    <location>
        <begin position="12"/>
        <end position="135"/>
    </location>
</feature>
<evidence type="ECO:0000313" key="11">
    <source>
        <dbReference type="EnsemblMetazoa" id="ACUA026808-PA"/>
    </source>
</evidence>
<evidence type="ECO:0000256" key="6">
    <source>
        <dbReference type="ARBA" id="ARBA00023295"/>
    </source>
</evidence>
<dbReference type="EnsemblMetazoa" id="ACUA026808-RA">
    <property type="protein sequence ID" value="ACUA026808-PA"/>
    <property type="gene ID" value="ACUA026808"/>
</dbReference>
<dbReference type="Proteomes" id="UP000075883">
    <property type="component" value="Unassembled WGS sequence"/>
</dbReference>
<dbReference type="STRING" id="139723.A0A182MUW2"/>
<evidence type="ECO:0000256" key="2">
    <source>
        <dbReference type="ARBA" id="ARBA00006285"/>
    </source>
</evidence>
<dbReference type="PRINTS" id="PR00738">
    <property type="entry name" value="GLHYDRLASE20"/>
</dbReference>
<keyword evidence="4 7" id="KW-0378">Hydrolase</keyword>
<proteinExistence type="inferred from homology"/>
<dbReference type="InterPro" id="IPR029018">
    <property type="entry name" value="Hex-like_dom2"/>
</dbReference>
<dbReference type="VEuPathDB" id="VectorBase:ACUA026808"/>
<dbReference type="Gene3D" id="3.20.20.80">
    <property type="entry name" value="Glycosidases"/>
    <property type="match status" value="1"/>
</dbReference>
<dbReference type="GO" id="GO:0016231">
    <property type="term" value="F:beta-N-acetylglucosaminidase activity"/>
    <property type="evidence" value="ECO:0007669"/>
    <property type="project" value="TreeGrafter"/>
</dbReference>
<dbReference type="GO" id="GO:0030203">
    <property type="term" value="P:glycosaminoglycan metabolic process"/>
    <property type="evidence" value="ECO:0007669"/>
    <property type="project" value="TreeGrafter"/>
</dbReference>
<dbReference type="EC" id="3.2.1.52" evidence="7"/>
<comment type="similarity">
    <text evidence="2 7">Belongs to the glycosyl hydrolase 20 family.</text>
</comment>
<dbReference type="PIRSF" id="PIRSF001093">
    <property type="entry name" value="B-hxosamndse_ab_euk"/>
    <property type="match status" value="1"/>
</dbReference>
<dbReference type="Gene3D" id="3.30.379.10">
    <property type="entry name" value="Chitobiase/beta-hexosaminidase domain 2-like"/>
    <property type="match status" value="1"/>
</dbReference>
<feature type="domain" description="Glycoside hydrolase family 20 catalytic" evidence="9">
    <location>
        <begin position="162"/>
        <end position="520"/>
    </location>
</feature>
<dbReference type="PANTHER" id="PTHR22600:SF42">
    <property type="entry name" value="BETA-N-ACETYLHEXOSAMINIDASE"/>
    <property type="match status" value="1"/>
</dbReference>
<organism evidence="11 12">
    <name type="scientific">Anopheles culicifacies</name>
    <dbReference type="NCBI Taxonomy" id="139723"/>
    <lineage>
        <taxon>Eukaryota</taxon>
        <taxon>Metazoa</taxon>
        <taxon>Ecdysozoa</taxon>
        <taxon>Arthropoda</taxon>
        <taxon>Hexapoda</taxon>
        <taxon>Insecta</taxon>
        <taxon>Pterygota</taxon>
        <taxon>Neoptera</taxon>
        <taxon>Endopterygota</taxon>
        <taxon>Diptera</taxon>
        <taxon>Nematocera</taxon>
        <taxon>Culicoidea</taxon>
        <taxon>Culicidae</taxon>
        <taxon>Anophelinae</taxon>
        <taxon>Anopheles</taxon>
        <taxon>culicifacies species complex</taxon>
    </lineage>
</organism>
<keyword evidence="6 7" id="KW-0326">Glycosidase</keyword>
<sequence length="562" mass="64211">MCRLVCGKYGPLWPRPTGQVILGKNIIQINPFTIRFEQFLSNQTAEGIIMLNEIEKYFLLNIRRKFYHRTVHPNSTHVSLVVKMYTTSGTTSINWTTDESYTMDILMENNTAIVTIIEANTVFGARHGCETLLQLFTTINEGNSTASLYMLSQATIIDQPKYAHRGLLIDTARNFIPIKCLKKQLDAMAASKMNVLHWHMTDTHSFPMQLERVPEMIANGAYSNDAIYSPNEVRKIIHYAKYRGIRVIFELDAPAHAVIDRIFAGNGWQWGPDKGLGNLAVCVNQKPWRNFCIQPPCGQLNPINPNLYTVLQDIYYDLADMNKDEKIFHMGGDEVFLGCWNATEEIVNYLKSLGKGQTDVDFLMLWSEFQNNALHLWDKALYLANPTVTGRSTISGNVSLSPVILWSSRLTDPSVIEQFLSKERYVIQTWVPATNTIPQKLQKLGYKLIISTKDAWYLDHGFWGVTTYYNWKRVYDNQLPKGNNILGGEVCVWTEFIDAHSFDGRAWPRAAAAAERLWSNPTTKSIEAESRFLRHRERLINRGVQAEAIAPQWCQQNEGQCH</sequence>
<evidence type="ECO:0000259" key="9">
    <source>
        <dbReference type="Pfam" id="PF00728"/>
    </source>
</evidence>
<evidence type="ECO:0000256" key="7">
    <source>
        <dbReference type="PIRNR" id="PIRNR001093"/>
    </source>
</evidence>
<keyword evidence="3" id="KW-0732">Signal</keyword>
<feature type="active site" description="Proton donor" evidence="8">
    <location>
        <position position="334"/>
    </location>
</feature>
<dbReference type="InterPro" id="IPR029019">
    <property type="entry name" value="HEX_eukaryotic_N"/>
</dbReference>
<dbReference type="AlphaFoldDB" id="A0A182MUW2"/>
<accession>A0A182MUW2</accession>
<keyword evidence="12" id="KW-1185">Reference proteome</keyword>
<dbReference type="EMBL" id="AXCM01000572">
    <property type="status" value="NOT_ANNOTATED_CDS"/>
    <property type="molecule type" value="Genomic_DNA"/>
</dbReference>
<evidence type="ECO:0000256" key="4">
    <source>
        <dbReference type="ARBA" id="ARBA00022801"/>
    </source>
</evidence>
<protein>
    <recommendedName>
        <fullName evidence="7">Beta-hexosaminidase</fullName>
        <ecNumber evidence="7">3.2.1.52</ecNumber>
    </recommendedName>
</protein>
<dbReference type="Pfam" id="PF14845">
    <property type="entry name" value="Glycohydro_20b2"/>
    <property type="match status" value="1"/>
</dbReference>
<evidence type="ECO:0000256" key="5">
    <source>
        <dbReference type="ARBA" id="ARBA00023180"/>
    </source>
</evidence>
<dbReference type="SUPFAM" id="SSF55545">
    <property type="entry name" value="beta-N-acetylhexosaminidase-like domain"/>
    <property type="match status" value="1"/>
</dbReference>
<dbReference type="GO" id="GO:0005886">
    <property type="term" value="C:plasma membrane"/>
    <property type="evidence" value="ECO:0007669"/>
    <property type="project" value="TreeGrafter"/>
</dbReference>
<comment type="catalytic activity">
    <reaction evidence="1 7">
        <text>Hydrolysis of terminal non-reducing N-acetyl-D-hexosamine residues in N-acetyl-beta-D-hexosaminides.</text>
        <dbReference type="EC" id="3.2.1.52"/>
    </reaction>
</comment>
<evidence type="ECO:0000256" key="3">
    <source>
        <dbReference type="ARBA" id="ARBA00022729"/>
    </source>
</evidence>
<evidence type="ECO:0000256" key="1">
    <source>
        <dbReference type="ARBA" id="ARBA00001231"/>
    </source>
</evidence>
<dbReference type="Pfam" id="PF00728">
    <property type="entry name" value="Glyco_hydro_20"/>
    <property type="match status" value="1"/>
</dbReference>
<dbReference type="InterPro" id="IPR017853">
    <property type="entry name" value="GH"/>
</dbReference>
<evidence type="ECO:0000256" key="8">
    <source>
        <dbReference type="PIRSR" id="PIRSR001093-1"/>
    </source>
</evidence>
<dbReference type="CDD" id="cd06562">
    <property type="entry name" value="GH20_HexA_HexB-like"/>
    <property type="match status" value="1"/>
</dbReference>
<dbReference type="SUPFAM" id="SSF51445">
    <property type="entry name" value="(Trans)glycosidases"/>
    <property type="match status" value="1"/>
</dbReference>
<reference evidence="11" key="2">
    <citation type="submission" date="2020-05" db="UniProtKB">
        <authorList>
            <consortium name="EnsemblMetazoa"/>
        </authorList>
    </citation>
    <scope>IDENTIFICATION</scope>
    <source>
        <strain evidence="11">A-37</strain>
    </source>
</reference>
<reference evidence="12" key="1">
    <citation type="submission" date="2013-09" db="EMBL/GenBank/DDBJ databases">
        <title>The Genome Sequence of Anopheles culicifacies species A.</title>
        <authorList>
            <consortium name="The Broad Institute Genomics Platform"/>
            <person name="Neafsey D.E."/>
            <person name="Besansky N."/>
            <person name="Howell P."/>
            <person name="Walton C."/>
            <person name="Young S.K."/>
            <person name="Zeng Q."/>
            <person name="Gargeya S."/>
            <person name="Fitzgerald M."/>
            <person name="Haas B."/>
            <person name="Abouelleil A."/>
            <person name="Allen A.W."/>
            <person name="Alvarado L."/>
            <person name="Arachchi H.M."/>
            <person name="Berlin A.M."/>
            <person name="Chapman S.B."/>
            <person name="Gainer-Dewar J."/>
            <person name="Goldberg J."/>
            <person name="Griggs A."/>
            <person name="Gujja S."/>
            <person name="Hansen M."/>
            <person name="Howarth C."/>
            <person name="Imamovic A."/>
            <person name="Ireland A."/>
            <person name="Larimer J."/>
            <person name="McCowan C."/>
            <person name="Murphy C."/>
            <person name="Pearson M."/>
            <person name="Poon T.W."/>
            <person name="Priest M."/>
            <person name="Roberts A."/>
            <person name="Saif S."/>
            <person name="Shea T."/>
            <person name="Sisk P."/>
            <person name="Sykes S."/>
            <person name="Wortman J."/>
            <person name="Nusbaum C."/>
            <person name="Birren B."/>
        </authorList>
    </citation>
    <scope>NUCLEOTIDE SEQUENCE [LARGE SCALE GENOMIC DNA]</scope>
    <source>
        <strain evidence="12">A-37</strain>
    </source>
</reference>
<keyword evidence="5" id="KW-0325">Glycoprotein</keyword>
<dbReference type="PANTHER" id="PTHR22600">
    <property type="entry name" value="BETA-HEXOSAMINIDASE"/>
    <property type="match status" value="1"/>
</dbReference>
<name>A0A182MUW2_9DIPT</name>
<evidence type="ECO:0000313" key="12">
    <source>
        <dbReference type="Proteomes" id="UP000075883"/>
    </source>
</evidence>
<dbReference type="InterPro" id="IPR025705">
    <property type="entry name" value="Beta_hexosaminidase_sua/sub"/>
</dbReference>
<dbReference type="InterPro" id="IPR015883">
    <property type="entry name" value="Glyco_hydro_20_cat"/>
</dbReference>
<dbReference type="GO" id="GO:0005975">
    <property type="term" value="P:carbohydrate metabolic process"/>
    <property type="evidence" value="ECO:0007669"/>
    <property type="project" value="InterPro"/>
</dbReference>
<dbReference type="FunFam" id="3.20.20.80:FF:000063">
    <property type="entry name" value="Beta-hexosaminidase"/>
    <property type="match status" value="1"/>
</dbReference>
<evidence type="ECO:0000259" key="10">
    <source>
        <dbReference type="Pfam" id="PF14845"/>
    </source>
</evidence>